<name>A0A1F8B8C3_9BACT</name>
<dbReference type="Gene3D" id="1.10.10.10">
    <property type="entry name" value="Winged helix-like DNA-binding domain superfamily/Winged helix DNA-binding domain"/>
    <property type="match status" value="1"/>
</dbReference>
<dbReference type="Pfam" id="PF04545">
    <property type="entry name" value="Sigma70_r4"/>
    <property type="match status" value="1"/>
</dbReference>
<evidence type="ECO:0000313" key="3">
    <source>
        <dbReference type="Proteomes" id="UP000179018"/>
    </source>
</evidence>
<dbReference type="EMBL" id="MGHC01000012">
    <property type="protein sequence ID" value="OGM59949.1"/>
    <property type="molecule type" value="Genomic_DNA"/>
</dbReference>
<dbReference type="STRING" id="1802516.A3A75_00015"/>
<accession>A0A1F8B8C3</accession>
<evidence type="ECO:0000259" key="1">
    <source>
        <dbReference type="Pfam" id="PF04545"/>
    </source>
</evidence>
<feature type="domain" description="RNA polymerase sigma-70 region 4" evidence="1">
    <location>
        <begin position="17"/>
        <end position="63"/>
    </location>
</feature>
<evidence type="ECO:0000313" key="2">
    <source>
        <dbReference type="EMBL" id="OGM59949.1"/>
    </source>
</evidence>
<dbReference type="InterPro" id="IPR007630">
    <property type="entry name" value="RNA_pol_sigma70_r4"/>
</dbReference>
<sequence>MRANRTLRYFTAHIRKLPHLTSKEKDVLARRLRKVTLEKIGILFDVTEGRIRQIEKVAIKKVRSKHFQQALFELKYREKHH</sequence>
<dbReference type="SUPFAM" id="SSF88659">
    <property type="entry name" value="Sigma3 and sigma4 domains of RNA polymerase sigma factors"/>
    <property type="match status" value="1"/>
</dbReference>
<organism evidence="2 3">
    <name type="scientific">Candidatus Woesebacteria bacterium RIFCSPLOWO2_01_FULL_39_10</name>
    <dbReference type="NCBI Taxonomy" id="1802516"/>
    <lineage>
        <taxon>Bacteria</taxon>
        <taxon>Candidatus Woeseibacteriota</taxon>
    </lineage>
</organism>
<dbReference type="GO" id="GO:0006352">
    <property type="term" value="P:DNA-templated transcription initiation"/>
    <property type="evidence" value="ECO:0007669"/>
    <property type="project" value="InterPro"/>
</dbReference>
<comment type="caution">
    <text evidence="2">The sequence shown here is derived from an EMBL/GenBank/DDBJ whole genome shotgun (WGS) entry which is preliminary data.</text>
</comment>
<dbReference type="InterPro" id="IPR036388">
    <property type="entry name" value="WH-like_DNA-bd_sf"/>
</dbReference>
<dbReference type="AlphaFoldDB" id="A0A1F8B8C3"/>
<dbReference type="Proteomes" id="UP000179018">
    <property type="component" value="Unassembled WGS sequence"/>
</dbReference>
<dbReference type="GO" id="GO:0003700">
    <property type="term" value="F:DNA-binding transcription factor activity"/>
    <property type="evidence" value="ECO:0007669"/>
    <property type="project" value="InterPro"/>
</dbReference>
<proteinExistence type="predicted"/>
<gene>
    <name evidence="2" type="ORF">A3A75_00015</name>
</gene>
<dbReference type="InterPro" id="IPR013324">
    <property type="entry name" value="RNA_pol_sigma_r3/r4-like"/>
</dbReference>
<protein>
    <recommendedName>
        <fullName evidence="1">RNA polymerase sigma-70 region 4 domain-containing protein</fullName>
    </recommendedName>
</protein>
<reference evidence="2 3" key="1">
    <citation type="journal article" date="2016" name="Nat. Commun.">
        <title>Thousands of microbial genomes shed light on interconnected biogeochemical processes in an aquifer system.</title>
        <authorList>
            <person name="Anantharaman K."/>
            <person name="Brown C.T."/>
            <person name="Hug L.A."/>
            <person name="Sharon I."/>
            <person name="Castelle C.J."/>
            <person name="Probst A.J."/>
            <person name="Thomas B.C."/>
            <person name="Singh A."/>
            <person name="Wilkins M.J."/>
            <person name="Karaoz U."/>
            <person name="Brodie E.L."/>
            <person name="Williams K.H."/>
            <person name="Hubbard S.S."/>
            <person name="Banfield J.F."/>
        </authorList>
    </citation>
    <scope>NUCLEOTIDE SEQUENCE [LARGE SCALE GENOMIC DNA]</scope>
</reference>